<dbReference type="GO" id="GO:0001907">
    <property type="term" value="P:symbiont-mediated killing of host cell"/>
    <property type="evidence" value="ECO:0007669"/>
    <property type="project" value="InterPro"/>
</dbReference>
<evidence type="ECO:0000259" key="7">
    <source>
        <dbReference type="Pfam" id="PF03944"/>
    </source>
</evidence>
<dbReference type="InterPro" id="IPR036399">
    <property type="entry name" value="Pest_cryst_cen_dom_sf"/>
</dbReference>
<dbReference type="InterPro" id="IPR005639">
    <property type="entry name" value="Pest_crys_dom_I"/>
</dbReference>
<keyword evidence="4" id="KW-0843">Virulence</keyword>
<reference evidence="12" key="1">
    <citation type="submission" date="2012-11" db="EMBL/GenBank/DDBJ databases">
        <title>Pesticidal proteins from microbes.</title>
        <authorList>
            <person name="Sampson K.S."/>
        </authorList>
    </citation>
    <scope>NUCLEOTIDE SEQUENCE</scope>
    <source>
        <strain evidence="12">ARP188</strain>
    </source>
</reference>
<dbReference type="InterPro" id="IPR048645">
    <property type="entry name" value="Cry1Ac-like_dom-VII"/>
</dbReference>
<dbReference type="PANTHER" id="PTHR37003:SF2">
    <property type="entry name" value="PESTICIDAL CRYSTAL PROTEIN N-TERMINAL DOMAIN-CONTAINING PROTEIN"/>
    <property type="match status" value="1"/>
</dbReference>
<dbReference type="AlphaFoldDB" id="U5KRR9"/>
<dbReference type="GO" id="GO:0090729">
    <property type="term" value="F:toxin activity"/>
    <property type="evidence" value="ECO:0007669"/>
    <property type="project" value="UniProtKB-KW"/>
</dbReference>
<dbReference type="GO" id="GO:0030435">
    <property type="term" value="P:sporulation resulting in formation of a cellular spore"/>
    <property type="evidence" value="ECO:0007669"/>
    <property type="project" value="UniProtKB-KW"/>
</dbReference>
<evidence type="ECO:0000256" key="5">
    <source>
        <dbReference type="ARBA" id="ARBA00029653"/>
    </source>
</evidence>
<evidence type="ECO:0000259" key="8">
    <source>
        <dbReference type="Pfam" id="PF03945"/>
    </source>
</evidence>
<dbReference type="Pfam" id="PF18449">
    <property type="entry name" value="Endotoxin_C2"/>
    <property type="match status" value="1"/>
</dbReference>
<dbReference type="InterPro" id="IPR038979">
    <property type="entry name" value="Pest_crys"/>
</dbReference>
<proteinExistence type="inferred from homology"/>
<evidence type="ECO:0000256" key="4">
    <source>
        <dbReference type="ARBA" id="ARBA00023026"/>
    </source>
</evidence>
<evidence type="ECO:0000256" key="1">
    <source>
        <dbReference type="ARBA" id="ARBA00007819"/>
    </source>
</evidence>
<dbReference type="InterPro" id="IPR041587">
    <property type="entry name" value="Cry_V"/>
</dbReference>
<sequence length="1229" mass="138319">MNQNKHGIIGASNCGCTSDNVAKYPLANNPYSSALNLNSCQNSSILNWINIIGDAAKEAVSIGTTIVSLITAPSLTGLISIVYDLIGKVLGGSSGQSISDLSICDLLSIIDLRVNQSVLNDGIADFNGSVLLYRNYLEALDSWNKNPNSASAEELRTRFRIADSEFDRILTRGSLTNGGSLARQNAQILLLPSFASAAFFHLLLLRDATRYGTNWGLYNATPFINYQSKLVELIELYTDYCVHWYNRGFNELRQRGTSATAWLEFHRYRREMTLMVLDIVASFSSLDITNYPIETDFQLSRVIYTDPIGFVHRSSLRGESWFSFVNRANFSDLENAIPNPRPSWFLNNMIISTGSLTLPVSPNTDRARVWYGSRDRISPANSQVISELISGQHTNSTQTILGRNIFRIDSQACNLNDTTYGVNRAVFYHDASEGSQRSVYEGFIRTTGIDNPRVQNINTYFPGENSNIPTPEDYTHLLSTTVNLTGGLRQVANNRRSSIVIYGWTHKSLTRNNTINPGIITQIPMVKLSNLPSGTNVVRGPGFTGGDILRRTNAGNFGDVRVNIAGSLSQRYRVRIRYASTTNLQFHTSINGRAINQANFPATMNIGASLNYRTFRTVGFTTPFTFSEASSIFTLSTHSFSSGNAVYIDRIEFVPAEVTFEAESDLERAQKAVNALFTSSNQIGLKTDVTDYHIDQVSNLVACLSDEFCLDEKRELSEKVKHAKRLSDERNLLQDPNFRGINRQLDRGWRGSTDITIQGGDDVFKENYVTLPGTFDECYPTYLYQKIDESKLKAYTRYELRGYIEDSQDLEVYLIRYNAKHETLNVPGTGSLWPLAAESSIGRCGEPNRCAPHIEWNPDLDCSCRDGEKCAHHSHHFSLDIDVGCTDLNEDLGVWVIFKIKTQDGHARLGNLEFLEEKPLLGEALARVKRAEKKWRDKRDKLELETNIVYKEAKESVDALFVDSQYNRLQTDTNIAMIHAADKRVHRIREAYLPELSVIPGVNAAIFEELEGLIFTAFSLYDARNVIKNGDFNHGLSCWNVKGHVDVEEQNNHRSVLVVPEWEAEVSQEVRVCPGRGYILRVTAYKEGYGEGCVTIHEIEDHTDELKFRNCEEEEGYPNNTVTCNDYTANQDEYKGAYPSRNGGYEDTYDTSASVHYNTPTYEEEIGTDLQRYNQCENNRGYGNYTPLPAGYVTKELEYFPETDKVWIEIGETEGTFIVDSVELLLMEE</sequence>
<dbReference type="Gene3D" id="1.20.190.10">
    <property type="entry name" value="Pesticidal crystal protein, N-terminal domain"/>
    <property type="match status" value="1"/>
</dbReference>
<dbReference type="Pfam" id="PF17997">
    <property type="entry name" value="Cry1Ac_D5"/>
    <property type="match status" value="1"/>
</dbReference>
<dbReference type="Pfam" id="PF21463">
    <property type="entry name" value="Cry1Ac_dom-VII"/>
    <property type="match status" value="1"/>
</dbReference>
<keyword evidence="3" id="KW-0749">Sporulation</keyword>
<protein>
    <recommendedName>
        <fullName evidence="5">Crystaline entomocidal protoxin</fullName>
    </recommendedName>
</protein>
<feature type="domain" description="Cry1Ac-like" evidence="11">
    <location>
        <begin position="1031"/>
        <end position="1108"/>
    </location>
</feature>
<dbReference type="SUPFAM" id="SSF49785">
    <property type="entry name" value="Galactose-binding domain-like"/>
    <property type="match status" value="1"/>
</dbReference>
<dbReference type="GO" id="GO:0005102">
    <property type="term" value="F:signaling receptor binding"/>
    <property type="evidence" value="ECO:0007669"/>
    <property type="project" value="InterPro"/>
</dbReference>
<dbReference type="Gene3D" id="2.60.120.260">
    <property type="entry name" value="Galactose-binding domain-like"/>
    <property type="match status" value="1"/>
</dbReference>
<keyword evidence="2" id="KW-0800">Toxin</keyword>
<feature type="domain" description="Pesticidal crystal protein" evidence="8">
    <location>
        <begin position="68"/>
        <end position="287"/>
    </location>
</feature>
<dbReference type="CDD" id="cd04085">
    <property type="entry name" value="delta_endotoxin_C"/>
    <property type="match status" value="1"/>
</dbReference>
<evidence type="ECO:0000256" key="2">
    <source>
        <dbReference type="ARBA" id="ARBA00022656"/>
    </source>
</evidence>
<dbReference type="Pfam" id="PF03945">
    <property type="entry name" value="Endotoxin_N"/>
    <property type="match status" value="1"/>
</dbReference>
<dbReference type="Gene3D" id="2.100.10.10">
    <property type="entry name" value="Pesticidal crystal protein, central domain"/>
    <property type="match status" value="1"/>
</dbReference>
<evidence type="ECO:0000259" key="10">
    <source>
        <dbReference type="Pfam" id="PF18449"/>
    </source>
</evidence>
<dbReference type="InterPro" id="IPR001178">
    <property type="entry name" value="Pest_cryst_dom_II"/>
</dbReference>
<dbReference type="EMBL" id="KC156699">
    <property type="protein sequence ID" value="AGU13864.1"/>
    <property type="molecule type" value="Genomic_DNA"/>
</dbReference>
<feature type="domain" description="Pesticidal crystal protein Cry1Aa" evidence="10">
    <location>
        <begin position="665"/>
        <end position="728"/>
    </location>
</feature>
<dbReference type="SUPFAM" id="SSF56849">
    <property type="entry name" value="delta-Endotoxin (insectocide), N-terminal domain"/>
    <property type="match status" value="1"/>
</dbReference>
<dbReference type="InterPro" id="IPR008979">
    <property type="entry name" value="Galactose-bd-like_sf"/>
</dbReference>
<evidence type="ECO:0000256" key="3">
    <source>
        <dbReference type="ARBA" id="ARBA00022969"/>
    </source>
</evidence>
<dbReference type="PANTHER" id="PTHR37003">
    <property type="entry name" value="ENDOTOXIN_N DOMAIN-CONTAINING PROTEIN-RELATED"/>
    <property type="match status" value="1"/>
</dbReference>
<feature type="domain" description="Pesticidal crystal protein Cry" evidence="9">
    <location>
        <begin position="734"/>
        <end position="917"/>
    </location>
</feature>
<dbReference type="SUPFAM" id="SSF51096">
    <property type="entry name" value="delta-Endotoxin (insectocide), middle domain"/>
    <property type="match status" value="1"/>
</dbReference>
<feature type="domain" description="Pesticidal crystal protein" evidence="6">
    <location>
        <begin position="295"/>
        <end position="509"/>
    </location>
</feature>
<dbReference type="InterPro" id="IPR005638">
    <property type="entry name" value="Pest_crys_dom-III"/>
</dbReference>
<organism evidence="12">
    <name type="scientific">Bacillus thuringiensis</name>
    <dbReference type="NCBI Taxonomy" id="1428"/>
    <lineage>
        <taxon>Bacteria</taxon>
        <taxon>Bacillati</taxon>
        <taxon>Bacillota</taxon>
        <taxon>Bacilli</taxon>
        <taxon>Bacillales</taxon>
        <taxon>Bacillaceae</taxon>
        <taxon>Bacillus</taxon>
        <taxon>Bacillus cereus group</taxon>
    </lineage>
</organism>
<dbReference type="Pfam" id="PF03944">
    <property type="entry name" value="Endotoxin_C"/>
    <property type="match status" value="1"/>
</dbReference>
<comment type="similarity">
    <text evidence="1">Belongs to the delta endotoxin family.</text>
</comment>
<evidence type="ECO:0000259" key="11">
    <source>
        <dbReference type="Pfam" id="PF21463"/>
    </source>
</evidence>
<feature type="domain" description="Pesticidal crystal protein" evidence="7">
    <location>
        <begin position="520"/>
        <end position="656"/>
    </location>
</feature>
<evidence type="ECO:0000259" key="9">
    <source>
        <dbReference type="Pfam" id="PF17997"/>
    </source>
</evidence>
<dbReference type="InterPro" id="IPR054544">
    <property type="entry name" value="Pest_crys_Cry1Aa_dom-IV"/>
</dbReference>
<dbReference type="Pfam" id="PF00555">
    <property type="entry name" value="Endotoxin_M"/>
    <property type="match status" value="1"/>
</dbReference>
<name>U5KRR9_BACTU</name>
<evidence type="ECO:0000313" key="12">
    <source>
        <dbReference type="EMBL" id="AGU13864.1"/>
    </source>
</evidence>
<evidence type="ECO:0000259" key="6">
    <source>
        <dbReference type="Pfam" id="PF00555"/>
    </source>
</evidence>
<accession>U5KRR9</accession>
<dbReference type="InterPro" id="IPR036716">
    <property type="entry name" value="Pest_crys_N_sf"/>
</dbReference>